<keyword evidence="2" id="KW-1185">Reference proteome</keyword>
<gene>
    <name evidence="1" type="ORF">CYCCA115_LOCUS4899</name>
</gene>
<dbReference type="CDD" id="cd09272">
    <property type="entry name" value="RNase_HI_RT_Ty1"/>
    <property type="match status" value="1"/>
</dbReference>
<dbReference type="Proteomes" id="UP001295423">
    <property type="component" value="Unassembled WGS sequence"/>
</dbReference>
<name>A0AAD2CPC7_9STRA</name>
<evidence type="ECO:0008006" key="3">
    <source>
        <dbReference type="Google" id="ProtNLM"/>
    </source>
</evidence>
<dbReference type="EMBL" id="CAKOGP040000507">
    <property type="protein sequence ID" value="CAJ1935770.1"/>
    <property type="molecule type" value="Genomic_DNA"/>
</dbReference>
<evidence type="ECO:0000313" key="2">
    <source>
        <dbReference type="Proteomes" id="UP001295423"/>
    </source>
</evidence>
<comment type="caution">
    <text evidence="1">The sequence shown here is derived from an EMBL/GenBank/DDBJ whole genome shotgun (WGS) entry which is preliminary data.</text>
</comment>
<dbReference type="AlphaFoldDB" id="A0AAD2CPC7"/>
<sequence length="231" mass="26614">MYNRQRKEIHRYLGMTLDFLVKRKLKIRMDDYVKNMLEEFPIKFNKDSKQETPAGNDLLEAGKGKLLNAEYCQIFHTTVARGLYVSKRAHFKSHTGGTLSFGGGAAQVMSKKQKLNSRSSTEAELIAVDDVVTMILWTKLFMEWQGYPIEKNILYQDNKSAILLEENGRKSTGKRSRAINIRYFFITDQVEKGNVKIKCSPTDNMIADFMTKPLHGEKFCKFRDLILGPQE</sequence>
<evidence type="ECO:0000313" key="1">
    <source>
        <dbReference type="EMBL" id="CAJ1935770.1"/>
    </source>
</evidence>
<protein>
    <recommendedName>
        <fullName evidence="3">Reverse transcriptase Ty1/copia-type domain-containing protein</fullName>
    </recommendedName>
</protein>
<reference evidence="1" key="1">
    <citation type="submission" date="2023-08" db="EMBL/GenBank/DDBJ databases">
        <authorList>
            <person name="Audoor S."/>
            <person name="Bilcke G."/>
        </authorList>
    </citation>
    <scope>NUCLEOTIDE SEQUENCE</scope>
</reference>
<accession>A0AAD2CPC7</accession>
<proteinExistence type="predicted"/>
<organism evidence="1 2">
    <name type="scientific">Cylindrotheca closterium</name>
    <dbReference type="NCBI Taxonomy" id="2856"/>
    <lineage>
        <taxon>Eukaryota</taxon>
        <taxon>Sar</taxon>
        <taxon>Stramenopiles</taxon>
        <taxon>Ochrophyta</taxon>
        <taxon>Bacillariophyta</taxon>
        <taxon>Bacillariophyceae</taxon>
        <taxon>Bacillariophycidae</taxon>
        <taxon>Bacillariales</taxon>
        <taxon>Bacillariaceae</taxon>
        <taxon>Cylindrotheca</taxon>
    </lineage>
</organism>